<feature type="region of interest" description="Disordered" evidence="1">
    <location>
        <begin position="1"/>
        <end position="21"/>
    </location>
</feature>
<comment type="caution">
    <text evidence="2">The sequence shown here is derived from an EMBL/GenBank/DDBJ whole genome shotgun (WGS) entry which is preliminary data.</text>
</comment>
<dbReference type="Proteomes" id="UP001152888">
    <property type="component" value="Unassembled WGS sequence"/>
</dbReference>
<accession>A0A9P0NSQ3</accession>
<sequence>MGLFGGFRAKFTKNSKEKKKHEQVVCVSYIFSEFDSKSPEPSTGRRPRPTSVRLEKNEVKLPDISHKSKSLERLPPPSFPKPPAPQPRGSPPPVPRHSPLLVPRHSPPPLPKSPPPILPKKQSSAPYYSLPPPLPTSQNEGEYIEVTDHSDRVSKRVSFDSNDSGQEIPQDDQIVEYIEIKDIEENRYEVIPKHPKSILKATKNVEDDDEVRDIFDNKDIQNEEKNTRFSDQSPLIFMSQSDSETDSDIKNEESGENNLEHIIRCMKNDSSKEIQSDSFEVDHSQIQDFDDYNEDFKVNIVAHDPEMKFSFSEDELSEDLDITTNEEGDYELVGYSSHAASIFFGDFPPKPKPRKLMLTEGDRNSAEGEC</sequence>
<proteinExistence type="predicted"/>
<dbReference type="AlphaFoldDB" id="A0A9P0NSQ3"/>
<feature type="compositionally biased region" description="Low complexity" evidence="1">
    <location>
        <begin position="119"/>
        <end position="128"/>
    </location>
</feature>
<feature type="compositionally biased region" description="Pro residues" evidence="1">
    <location>
        <begin position="74"/>
        <end position="96"/>
    </location>
</feature>
<dbReference type="OrthoDB" id="6770873at2759"/>
<evidence type="ECO:0000313" key="2">
    <source>
        <dbReference type="EMBL" id="CAH1954623.1"/>
    </source>
</evidence>
<feature type="region of interest" description="Disordered" evidence="1">
    <location>
        <begin position="34"/>
        <end position="171"/>
    </location>
</feature>
<feature type="compositionally biased region" description="Basic residues" evidence="1">
    <location>
        <begin position="10"/>
        <end position="21"/>
    </location>
</feature>
<keyword evidence="3" id="KW-1185">Reference proteome</keyword>
<evidence type="ECO:0000313" key="3">
    <source>
        <dbReference type="Proteomes" id="UP001152888"/>
    </source>
</evidence>
<feature type="compositionally biased region" description="Pro residues" evidence="1">
    <location>
        <begin position="105"/>
        <end position="118"/>
    </location>
</feature>
<reference evidence="2" key="1">
    <citation type="submission" date="2022-03" db="EMBL/GenBank/DDBJ databases">
        <authorList>
            <person name="Sayadi A."/>
        </authorList>
    </citation>
    <scope>NUCLEOTIDE SEQUENCE</scope>
</reference>
<evidence type="ECO:0000256" key="1">
    <source>
        <dbReference type="SAM" id="MobiDB-lite"/>
    </source>
</evidence>
<feature type="compositionally biased region" description="Basic and acidic residues" evidence="1">
    <location>
        <begin position="215"/>
        <end position="228"/>
    </location>
</feature>
<feature type="region of interest" description="Disordered" evidence="1">
    <location>
        <begin position="215"/>
        <end position="235"/>
    </location>
</feature>
<feature type="compositionally biased region" description="Basic and acidic residues" evidence="1">
    <location>
        <begin position="53"/>
        <end position="72"/>
    </location>
</feature>
<gene>
    <name evidence="2" type="ORF">ACAOBT_LOCUS653</name>
</gene>
<protein>
    <submittedName>
        <fullName evidence="2">Uncharacterized protein</fullName>
    </submittedName>
</protein>
<name>A0A9P0NSQ3_ACAOB</name>
<organism evidence="2 3">
    <name type="scientific">Acanthoscelides obtectus</name>
    <name type="common">Bean weevil</name>
    <name type="synonym">Bruchus obtectus</name>
    <dbReference type="NCBI Taxonomy" id="200917"/>
    <lineage>
        <taxon>Eukaryota</taxon>
        <taxon>Metazoa</taxon>
        <taxon>Ecdysozoa</taxon>
        <taxon>Arthropoda</taxon>
        <taxon>Hexapoda</taxon>
        <taxon>Insecta</taxon>
        <taxon>Pterygota</taxon>
        <taxon>Neoptera</taxon>
        <taxon>Endopterygota</taxon>
        <taxon>Coleoptera</taxon>
        <taxon>Polyphaga</taxon>
        <taxon>Cucujiformia</taxon>
        <taxon>Chrysomeloidea</taxon>
        <taxon>Chrysomelidae</taxon>
        <taxon>Bruchinae</taxon>
        <taxon>Bruchini</taxon>
        <taxon>Acanthoscelides</taxon>
    </lineage>
</organism>
<feature type="compositionally biased region" description="Basic and acidic residues" evidence="1">
    <location>
        <begin position="146"/>
        <end position="158"/>
    </location>
</feature>
<dbReference type="EMBL" id="CAKOFQ010006655">
    <property type="protein sequence ID" value="CAH1954623.1"/>
    <property type="molecule type" value="Genomic_DNA"/>
</dbReference>